<keyword evidence="2" id="KW-1185">Reference proteome</keyword>
<evidence type="ECO:0000313" key="1">
    <source>
        <dbReference type="EMBL" id="AHG20397.1"/>
    </source>
</evidence>
<dbReference type="STRING" id="1441930.Z042_12725"/>
<dbReference type="KEGG" id="sfo:Z042_12725"/>
<reference evidence="1 2" key="2">
    <citation type="submission" date="2015-03" db="EMBL/GenBank/DDBJ databases">
        <authorList>
            <person name="Chan K.-G."/>
        </authorList>
    </citation>
    <scope>NUCLEOTIDE SEQUENCE [LARGE SCALE GENOMIC DNA]</scope>
    <source>
        <strain evidence="1 2">RB-25</strain>
    </source>
</reference>
<dbReference type="AlphaFoldDB" id="W0LDQ0"/>
<dbReference type="EMBL" id="CP007044">
    <property type="protein sequence ID" value="AHG20397.1"/>
    <property type="molecule type" value="Genomic_DNA"/>
</dbReference>
<reference evidence="1 2" key="1">
    <citation type="submission" date="2014-01" db="EMBL/GenBank/DDBJ databases">
        <title>Isolation of Serratia multitudinisentens RB-25 from Ex-Landfill site.</title>
        <authorList>
            <person name="Robson E.H.J."/>
        </authorList>
    </citation>
    <scope>NUCLEOTIDE SEQUENCE [LARGE SCALE GENOMIC DNA]</scope>
    <source>
        <strain evidence="1 2">RB-25</strain>
    </source>
</reference>
<gene>
    <name evidence="1" type="ORF">Z042_12725</name>
</gene>
<protein>
    <submittedName>
        <fullName evidence="1">Uncharacterized protein</fullName>
    </submittedName>
</protein>
<dbReference type="Pfam" id="PF10945">
    <property type="entry name" value="CBP_BcsR"/>
    <property type="match status" value="1"/>
</dbReference>
<dbReference type="InterPro" id="IPR024487">
    <property type="entry name" value="CBP_BcsR"/>
</dbReference>
<dbReference type="Proteomes" id="UP000019030">
    <property type="component" value="Chromosome"/>
</dbReference>
<dbReference type="OrthoDB" id="6636615at2"/>
<accession>W0LDQ0</accession>
<dbReference type="eggNOG" id="ENOG5033BAX">
    <property type="taxonomic scope" value="Bacteria"/>
</dbReference>
<dbReference type="PATRIC" id="fig|1441930.4.peg.2529"/>
<dbReference type="NCBIfam" id="NF040717">
    <property type="entry name" value="BcsR_only"/>
    <property type="match status" value="1"/>
</dbReference>
<name>W0LDQ0_9GAMM</name>
<sequence length="65" mass="7504">MNKSDLSHFRTLAQQPEMQDDLVALSLAFSLPELNYVDILRQERLTKMMGRWPLLAELAQKTGSR</sequence>
<organism evidence="1 2">
    <name type="scientific">Chania multitudinisentens RB-25</name>
    <dbReference type="NCBI Taxonomy" id="1441930"/>
    <lineage>
        <taxon>Bacteria</taxon>
        <taxon>Pseudomonadati</taxon>
        <taxon>Pseudomonadota</taxon>
        <taxon>Gammaproteobacteria</taxon>
        <taxon>Enterobacterales</taxon>
        <taxon>Yersiniaceae</taxon>
        <taxon>Chania</taxon>
    </lineage>
</organism>
<proteinExistence type="predicted"/>
<evidence type="ECO:0000313" key="2">
    <source>
        <dbReference type="Proteomes" id="UP000019030"/>
    </source>
</evidence>
<dbReference type="HOGENOM" id="CLU_185167_1_1_6"/>
<dbReference type="RefSeq" id="WP_024912769.1">
    <property type="nucleotide sequence ID" value="NZ_CP007044.2"/>
</dbReference>